<name>D5L2G4_9VIRU</name>
<organism evidence="1">
    <name type="scientific">uncultured virus</name>
    <dbReference type="NCBI Taxonomy" id="340016"/>
    <lineage>
        <taxon>Viruses</taxon>
        <taxon>environmental samples</taxon>
    </lineage>
</organism>
<proteinExistence type="predicted"/>
<dbReference type="EMBL" id="GU735379">
    <property type="protein sequence ID" value="ADE29307.1"/>
    <property type="molecule type" value="Genomic_DNA"/>
</dbReference>
<dbReference type="EMBL" id="GU735222">
    <property type="protein sequence ID" value="ADE29223.1"/>
    <property type="molecule type" value="Genomic_DNA"/>
</dbReference>
<protein>
    <submittedName>
        <fullName evidence="1">Uncharacterized protein</fullName>
    </submittedName>
</protein>
<evidence type="ECO:0000313" key="1">
    <source>
        <dbReference type="EMBL" id="ADE29223.1"/>
    </source>
</evidence>
<reference evidence="1" key="1">
    <citation type="journal article" date="2010" name="Environ. Microbiol.">
        <title>The metavirome of a hypersaline environment.</title>
        <authorList>
            <person name="Santos F."/>
            <person name="Yarza P."/>
            <person name="Parro V."/>
            <person name="Briones C."/>
            <person name="Anton J."/>
        </authorList>
    </citation>
    <scope>NUCLEOTIDE SEQUENCE</scope>
</reference>
<dbReference type="EMBL" id="GU735380">
    <property type="protein sequence ID" value="ADE29309.1"/>
    <property type="molecule type" value="Genomic_DNA"/>
</dbReference>
<sequence>MTLDEIENYDLSTTGTIVELTATSSDELYGFQFESDGGATVDLEVVIDGGTATGFVVFSTTSENRVDSGFVGPEVVDIRLRNTSTANDTADAILGSGGGSV</sequence>
<accession>D5L2G4</accession>